<organism evidence="4 5">
    <name type="scientific">Reyranella humidisoli</name>
    <dbReference type="NCBI Taxonomy" id="2849149"/>
    <lineage>
        <taxon>Bacteria</taxon>
        <taxon>Pseudomonadati</taxon>
        <taxon>Pseudomonadota</taxon>
        <taxon>Alphaproteobacteria</taxon>
        <taxon>Hyphomicrobiales</taxon>
        <taxon>Reyranellaceae</taxon>
        <taxon>Reyranella</taxon>
    </lineage>
</organism>
<dbReference type="GO" id="GO:0003677">
    <property type="term" value="F:DNA binding"/>
    <property type="evidence" value="ECO:0007669"/>
    <property type="project" value="UniProtKB-KW"/>
</dbReference>
<sequence length="223" mass="24023">MRRLLASLAHVEIVGEADSAEEARTQVAMLQPDLIFLDIELGGGSDGFDLIESLERPPIVVFVTAFAEHAVEAFAVNAVDYLLKPVEPVRLEAALARAARQLALSALPPGPGVIELRTPRRTLFATPGEIVAVSADGDFTRVFVAGQPAVMILRTLAHFEELLPAPPFVRLGRSVLINRDRLRSLEAPTRSTGRLVLDGMAHPLTIGRAATARLREILASDKG</sequence>
<feature type="domain" description="HTH LytTR-type" evidence="3">
    <location>
        <begin position="114"/>
        <end position="220"/>
    </location>
</feature>
<feature type="modified residue" description="4-aspartylphosphate" evidence="1">
    <location>
        <position position="38"/>
    </location>
</feature>
<dbReference type="SMART" id="SM00850">
    <property type="entry name" value="LytTR"/>
    <property type="match status" value="1"/>
</dbReference>
<reference evidence="4 5" key="1">
    <citation type="submission" date="2021-06" db="EMBL/GenBank/DDBJ databases">
        <authorList>
            <person name="Lee D.H."/>
        </authorList>
    </citation>
    <scope>NUCLEOTIDE SEQUENCE [LARGE SCALE GENOMIC DNA]</scope>
    <source>
        <strain evidence="4 5">MMS21-HV4-11</strain>
    </source>
</reference>
<name>A0ABS6IIP0_9HYPH</name>
<evidence type="ECO:0000313" key="5">
    <source>
        <dbReference type="Proteomes" id="UP000727907"/>
    </source>
</evidence>
<evidence type="ECO:0000256" key="1">
    <source>
        <dbReference type="PROSITE-ProRule" id="PRU00169"/>
    </source>
</evidence>
<dbReference type="InterPro" id="IPR001789">
    <property type="entry name" value="Sig_transdc_resp-reg_receiver"/>
</dbReference>
<evidence type="ECO:0000313" key="4">
    <source>
        <dbReference type="EMBL" id="MBU8873754.1"/>
    </source>
</evidence>
<evidence type="ECO:0000259" key="3">
    <source>
        <dbReference type="PROSITE" id="PS50930"/>
    </source>
</evidence>
<evidence type="ECO:0000259" key="2">
    <source>
        <dbReference type="PROSITE" id="PS50110"/>
    </source>
</evidence>
<keyword evidence="5" id="KW-1185">Reference proteome</keyword>
<protein>
    <submittedName>
        <fullName evidence="4">LytTR family DNA-binding domain-containing protein</fullName>
    </submittedName>
</protein>
<gene>
    <name evidence="4" type="ORF">KQ910_08265</name>
</gene>
<dbReference type="InterPro" id="IPR007492">
    <property type="entry name" value="LytTR_DNA-bd_dom"/>
</dbReference>
<proteinExistence type="predicted"/>
<dbReference type="PROSITE" id="PS50930">
    <property type="entry name" value="HTH_LYTTR"/>
    <property type="match status" value="1"/>
</dbReference>
<dbReference type="PANTHER" id="PTHR37299:SF1">
    <property type="entry name" value="STAGE 0 SPORULATION PROTEIN A HOMOLOG"/>
    <property type="match status" value="1"/>
</dbReference>
<keyword evidence="4" id="KW-0238">DNA-binding</keyword>
<dbReference type="SMART" id="SM00448">
    <property type="entry name" value="REC"/>
    <property type="match status" value="1"/>
</dbReference>
<feature type="domain" description="Response regulatory" evidence="2">
    <location>
        <begin position="1"/>
        <end position="99"/>
    </location>
</feature>
<dbReference type="Pfam" id="PF00072">
    <property type="entry name" value="Response_reg"/>
    <property type="match status" value="1"/>
</dbReference>
<comment type="caution">
    <text evidence="4">The sequence shown here is derived from an EMBL/GenBank/DDBJ whole genome shotgun (WGS) entry which is preliminary data.</text>
</comment>
<dbReference type="InterPro" id="IPR046947">
    <property type="entry name" value="LytR-like"/>
</dbReference>
<dbReference type="PANTHER" id="PTHR37299">
    <property type="entry name" value="TRANSCRIPTIONAL REGULATOR-RELATED"/>
    <property type="match status" value="1"/>
</dbReference>
<keyword evidence="1" id="KW-0597">Phosphoprotein</keyword>
<accession>A0ABS6IIP0</accession>
<dbReference type="PROSITE" id="PS50110">
    <property type="entry name" value="RESPONSE_REGULATORY"/>
    <property type="match status" value="1"/>
</dbReference>
<dbReference type="Pfam" id="PF04397">
    <property type="entry name" value="LytTR"/>
    <property type="match status" value="1"/>
</dbReference>
<dbReference type="EMBL" id="JAHOPB010000001">
    <property type="protein sequence ID" value="MBU8873754.1"/>
    <property type="molecule type" value="Genomic_DNA"/>
</dbReference>
<dbReference type="Proteomes" id="UP000727907">
    <property type="component" value="Unassembled WGS sequence"/>
</dbReference>